<organism evidence="1 2">
    <name type="scientific">Aphanizomenon flos-aquae WA102</name>
    <dbReference type="NCBI Taxonomy" id="1710896"/>
    <lineage>
        <taxon>Bacteria</taxon>
        <taxon>Bacillati</taxon>
        <taxon>Cyanobacteriota</taxon>
        <taxon>Cyanophyceae</taxon>
        <taxon>Nostocales</taxon>
        <taxon>Aphanizomenonaceae</taxon>
        <taxon>Aphanizomenon</taxon>
    </lineage>
</organism>
<reference evidence="1 2" key="1">
    <citation type="submission" date="2015-09" db="EMBL/GenBank/DDBJ databases">
        <title>Aphanizomenon flos-aquae WA102.</title>
        <authorList>
            <person name="Driscoll C."/>
        </authorList>
    </citation>
    <scope>NUCLEOTIDE SEQUENCE [LARGE SCALE GENOMIC DNA]</scope>
    <source>
        <strain evidence="1">WA102</strain>
    </source>
</reference>
<protein>
    <recommendedName>
        <fullName evidence="3">DUF2281 domain-containing protein</fullName>
    </recommendedName>
</protein>
<evidence type="ECO:0000313" key="1">
    <source>
        <dbReference type="EMBL" id="OBQ39935.1"/>
    </source>
</evidence>
<dbReference type="PATRIC" id="fig|1710896.3.peg.842"/>
<evidence type="ECO:0008006" key="3">
    <source>
        <dbReference type="Google" id="ProtNLM"/>
    </source>
</evidence>
<dbReference type="EMBL" id="LJOW01000185">
    <property type="protein sequence ID" value="OBQ39935.1"/>
    <property type="molecule type" value="Genomic_DNA"/>
</dbReference>
<dbReference type="Proteomes" id="UP000092093">
    <property type="component" value="Unassembled WGS sequence"/>
</dbReference>
<name>A0A1B7WS50_APHFL</name>
<proteinExistence type="predicted"/>
<gene>
    <name evidence="1" type="ORF">AN484_22880</name>
</gene>
<evidence type="ECO:0000313" key="2">
    <source>
        <dbReference type="Proteomes" id="UP000092093"/>
    </source>
</evidence>
<accession>A0A1B7WS50</accession>
<dbReference type="AlphaFoldDB" id="A0A1B7WS50"/>
<comment type="caution">
    <text evidence="1">The sequence shown here is derived from an EMBL/GenBank/DDBJ whole genome shotgun (WGS) entry which is preliminary data.</text>
</comment>
<sequence length="84" mass="9733">MVIKIAEVSKDIDTLPEEAQILLLDFIQLLKKRYPKPENHHQQKTIYEKFDEIGLIGCCAVEENLSTTYKEVLSNTLPNKYDHS</sequence>